<evidence type="ECO:0000313" key="2">
    <source>
        <dbReference type="Proteomes" id="UP000654075"/>
    </source>
</evidence>
<sequence>KALVRNALPKAIVDKVESQYYHVPGQRCKARMVSSPLGIPDSFVTLPTGYITPSEEAMKTALVWCSLHPGCYAVQYFSGLESHNFCVKWCGRPQFCLAPLVNEDMTLSINDVVEDREFQLYIQLPEEKDNSGVSEHLSQFPGYSSVPARCSFAGRVVPCFDPLAVDACSMDQDAGKKGRRAIVFTHDLQGEPDYFAQPAETYMGHLAAGWAKQNSVDVVLIVPREDLAKFPLGSHTRSRLKAMGVRLVEVDWIRPPLGPGIPKWAQDSWCVNRDFFKLHVLGLDYDAVVFYDNDILVAPMDPDALSGVGKLQFILEERFARGDKLYIDQFVDTDWAGALLRAVLRFLLGSEYDEDFGWNMKGFGPWGCLDGSDSWCFKSAHVGAECGQGLMYNLFFMADKTFNKALEKEPGAARPMGLMLDGCIWVHETSLRVKGVPTVPNPCQDIVEEGRCSEIVAYHDIPSRR</sequence>
<evidence type="ECO:0000313" key="1">
    <source>
        <dbReference type="EMBL" id="CAE8588701.1"/>
    </source>
</evidence>
<dbReference type="AlphaFoldDB" id="A0A813DST3"/>
<name>A0A813DST3_POLGL</name>
<protein>
    <submittedName>
        <fullName evidence="1">Uncharacterized protein</fullName>
    </submittedName>
</protein>
<reference evidence="1" key="1">
    <citation type="submission" date="2021-02" db="EMBL/GenBank/DDBJ databases">
        <authorList>
            <person name="Dougan E. K."/>
            <person name="Rhodes N."/>
            <person name="Thang M."/>
            <person name="Chan C."/>
        </authorList>
    </citation>
    <scope>NUCLEOTIDE SEQUENCE</scope>
</reference>
<dbReference type="Proteomes" id="UP000654075">
    <property type="component" value="Unassembled WGS sequence"/>
</dbReference>
<accession>A0A813DST3</accession>
<keyword evidence="2" id="KW-1185">Reference proteome</keyword>
<dbReference type="OMA" id="CIWVHET"/>
<comment type="caution">
    <text evidence="1">The sequence shown here is derived from an EMBL/GenBank/DDBJ whole genome shotgun (WGS) entry which is preliminary data.</text>
</comment>
<proteinExistence type="predicted"/>
<feature type="non-terminal residue" evidence="1">
    <location>
        <position position="465"/>
    </location>
</feature>
<organism evidence="1 2">
    <name type="scientific">Polarella glacialis</name>
    <name type="common">Dinoflagellate</name>
    <dbReference type="NCBI Taxonomy" id="89957"/>
    <lineage>
        <taxon>Eukaryota</taxon>
        <taxon>Sar</taxon>
        <taxon>Alveolata</taxon>
        <taxon>Dinophyceae</taxon>
        <taxon>Suessiales</taxon>
        <taxon>Suessiaceae</taxon>
        <taxon>Polarella</taxon>
    </lineage>
</organism>
<dbReference type="EMBL" id="CAJNNV010003264">
    <property type="protein sequence ID" value="CAE8588701.1"/>
    <property type="molecule type" value="Genomic_DNA"/>
</dbReference>
<gene>
    <name evidence="1" type="ORF">PGLA1383_LOCUS7489</name>
</gene>